<comment type="caution">
    <text evidence="8">The sequence shown here is derived from an EMBL/GenBank/DDBJ whole genome shotgun (WGS) entry which is preliminary data.</text>
</comment>
<dbReference type="RefSeq" id="WP_107988830.1">
    <property type="nucleotide sequence ID" value="NZ_QAYG01000001.1"/>
</dbReference>
<feature type="transmembrane region" description="Helical" evidence="7">
    <location>
        <begin position="7"/>
        <end position="27"/>
    </location>
</feature>
<dbReference type="OrthoDB" id="5393513at2"/>
<feature type="transmembrane region" description="Helical" evidence="7">
    <location>
        <begin position="275"/>
        <end position="298"/>
    </location>
</feature>
<evidence type="ECO:0000256" key="3">
    <source>
        <dbReference type="ARBA" id="ARBA00022475"/>
    </source>
</evidence>
<evidence type="ECO:0000256" key="5">
    <source>
        <dbReference type="ARBA" id="ARBA00022989"/>
    </source>
</evidence>
<dbReference type="GO" id="GO:0005886">
    <property type="term" value="C:plasma membrane"/>
    <property type="evidence" value="ECO:0007669"/>
    <property type="project" value="UniProtKB-SubCell"/>
</dbReference>
<feature type="transmembrane region" description="Helical" evidence="7">
    <location>
        <begin position="161"/>
        <end position="181"/>
    </location>
</feature>
<gene>
    <name evidence="8" type="ORF">C8N35_1011448</name>
</gene>
<dbReference type="InterPro" id="IPR018383">
    <property type="entry name" value="UPF0324_pro"/>
</dbReference>
<feature type="transmembrane region" description="Helical" evidence="7">
    <location>
        <begin position="128"/>
        <end position="149"/>
    </location>
</feature>
<dbReference type="PANTHER" id="PTHR30106">
    <property type="entry name" value="INNER MEMBRANE PROTEIN YEIH-RELATED"/>
    <property type="match status" value="1"/>
</dbReference>
<reference evidence="8 9" key="1">
    <citation type="submission" date="2018-04" db="EMBL/GenBank/DDBJ databases">
        <title>Genomic Encyclopedia of Archaeal and Bacterial Type Strains, Phase II (KMG-II): from individual species to whole genera.</title>
        <authorList>
            <person name="Goeker M."/>
        </authorList>
    </citation>
    <scope>NUCLEOTIDE SEQUENCE [LARGE SCALE GENOMIC DNA]</scope>
    <source>
        <strain evidence="8 9">DSM 23382</strain>
    </source>
</reference>
<feature type="transmembrane region" description="Helical" evidence="7">
    <location>
        <begin position="310"/>
        <end position="334"/>
    </location>
</feature>
<organism evidence="8 9">
    <name type="scientific">Breoghania corrubedonensis</name>
    <dbReference type="NCBI Taxonomy" id="665038"/>
    <lineage>
        <taxon>Bacteria</taxon>
        <taxon>Pseudomonadati</taxon>
        <taxon>Pseudomonadota</taxon>
        <taxon>Alphaproteobacteria</taxon>
        <taxon>Hyphomicrobiales</taxon>
        <taxon>Stappiaceae</taxon>
        <taxon>Breoghania</taxon>
    </lineage>
</organism>
<keyword evidence="9" id="KW-1185">Reference proteome</keyword>
<keyword evidence="3" id="KW-1003">Cell membrane</keyword>
<keyword evidence="4 7" id="KW-0812">Transmembrane</keyword>
<feature type="transmembrane region" description="Helical" evidence="7">
    <location>
        <begin position="97"/>
        <end position="116"/>
    </location>
</feature>
<protein>
    <submittedName>
        <fullName evidence="8">Putative integral membrane protein (TIGR00698 family)</fullName>
    </submittedName>
</protein>
<name>A0A2T5VI11_9HYPH</name>
<evidence type="ECO:0000256" key="4">
    <source>
        <dbReference type="ARBA" id="ARBA00022692"/>
    </source>
</evidence>
<keyword evidence="6 7" id="KW-0472">Membrane</keyword>
<dbReference type="Proteomes" id="UP000244081">
    <property type="component" value="Unassembled WGS sequence"/>
</dbReference>
<dbReference type="Pfam" id="PF03601">
    <property type="entry name" value="Cons_hypoth698"/>
    <property type="match status" value="1"/>
</dbReference>
<accession>A0A2T5VI11</accession>
<sequence length="335" mass="34367">MDLPRFFVRALPGLLLTLAVTVAAFLLDRLEVLVFGRDWLETLVLAILLGALVRSTLTFHAMFRPGVDFAAKQVLEAAIVLLGGTISLGAIQAAGPALVGGIACIVVLTIAAGYFIGRTLGLPRRLATLVACGNAICGNSAIAATAPVIKAEGDDVASSIAFTAVLGIAVVLILPVIGAALGMSQTRYGVLAGLTVYAVPQVLAATAPVGLVATQVGTLVKVVRVLMLGPVIFTLGMLPGNRESGAGLNKLVPWFIVGFLIMMTVRSAGLMPETLITPLTKTSGILTIISMAALGLTVDIRSLANAGLRVMSAAVMSLLVLATLAAILLNVLAIQ</sequence>
<feature type="transmembrane region" description="Helical" evidence="7">
    <location>
        <begin position="39"/>
        <end position="62"/>
    </location>
</feature>
<evidence type="ECO:0000256" key="6">
    <source>
        <dbReference type="ARBA" id="ARBA00023136"/>
    </source>
</evidence>
<keyword evidence="5 7" id="KW-1133">Transmembrane helix</keyword>
<feature type="transmembrane region" description="Helical" evidence="7">
    <location>
        <begin position="74"/>
        <end position="91"/>
    </location>
</feature>
<evidence type="ECO:0000256" key="2">
    <source>
        <dbReference type="ARBA" id="ARBA00007977"/>
    </source>
</evidence>
<evidence type="ECO:0000256" key="7">
    <source>
        <dbReference type="SAM" id="Phobius"/>
    </source>
</evidence>
<dbReference type="AlphaFoldDB" id="A0A2T5VI11"/>
<evidence type="ECO:0000256" key="1">
    <source>
        <dbReference type="ARBA" id="ARBA00004651"/>
    </source>
</evidence>
<comment type="subcellular location">
    <subcellularLocation>
        <location evidence="1">Cell membrane</location>
        <topology evidence="1">Multi-pass membrane protein</topology>
    </subcellularLocation>
</comment>
<dbReference type="EMBL" id="QAYG01000001">
    <property type="protein sequence ID" value="PTW63395.1"/>
    <property type="molecule type" value="Genomic_DNA"/>
</dbReference>
<feature type="transmembrane region" description="Helical" evidence="7">
    <location>
        <begin position="251"/>
        <end position="269"/>
    </location>
</feature>
<dbReference type="PANTHER" id="PTHR30106:SF2">
    <property type="entry name" value="UPF0324 INNER MEMBRANE PROTEIN YEIH"/>
    <property type="match status" value="1"/>
</dbReference>
<comment type="similarity">
    <text evidence="2">Belongs to the UPF0324 family.</text>
</comment>
<proteinExistence type="inferred from homology"/>
<evidence type="ECO:0000313" key="8">
    <source>
        <dbReference type="EMBL" id="PTW63395.1"/>
    </source>
</evidence>
<evidence type="ECO:0000313" key="9">
    <source>
        <dbReference type="Proteomes" id="UP000244081"/>
    </source>
</evidence>
<feature type="transmembrane region" description="Helical" evidence="7">
    <location>
        <begin position="188"/>
        <end position="213"/>
    </location>
</feature>